<dbReference type="SMART" id="SM00479">
    <property type="entry name" value="EXOIII"/>
    <property type="match status" value="1"/>
</dbReference>
<evidence type="ECO:0000256" key="3">
    <source>
        <dbReference type="ARBA" id="ARBA00022839"/>
    </source>
</evidence>
<dbReference type="InterPro" id="IPR013520">
    <property type="entry name" value="Ribonucl_H"/>
</dbReference>
<reference evidence="6" key="1">
    <citation type="submission" date="2020-12" db="EMBL/GenBank/DDBJ databases">
        <authorList>
            <person name="Iha C."/>
        </authorList>
    </citation>
    <scope>NUCLEOTIDE SEQUENCE</scope>
</reference>
<dbReference type="Proteomes" id="UP000708148">
    <property type="component" value="Unassembled WGS sequence"/>
</dbReference>
<dbReference type="EMBL" id="CAJHUC010000714">
    <property type="protein sequence ID" value="CAD7697810.1"/>
    <property type="molecule type" value="Genomic_DNA"/>
</dbReference>
<organism evidence="6 7">
    <name type="scientific">Ostreobium quekettii</name>
    <dbReference type="NCBI Taxonomy" id="121088"/>
    <lineage>
        <taxon>Eukaryota</taxon>
        <taxon>Viridiplantae</taxon>
        <taxon>Chlorophyta</taxon>
        <taxon>core chlorophytes</taxon>
        <taxon>Ulvophyceae</taxon>
        <taxon>TCBD clade</taxon>
        <taxon>Bryopsidales</taxon>
        <taxon>Ostreobineae</taxon>
        <taxon>Ostreobiaceae</taxon>
        <taxon>Ostreobium</taxon>
    </lineage>
</organism>
<accession>A0A8S1ISE4</accession>
<dbReference type="SUPFAM" id="SSF53098">
    <property type="entry name" value="Ribonuclease H-like"/>
    <property type="match status" value="1"/>
</dbReference>
<dbReference type="InterPro" id="IPR047201">
    <property type="entry name" value="ERI-1_3'hExo-like"/>
</dbReference>
<feature type="region of interest" description="Disordered" evidence="4">
    <location>
        <begin position="1"/>
        <end position="82"/>
    </location>
</feature>
<dbReference type="CDD" id="cd06133">
    <property type="entry name" value="ERI-1_3'hExo_like"/>
    <property type="match status" value="1"/>
</dbReference>
<sequence>MGGDAQGTAAVGSAARRSEVGASGGAQECAGEIVENGSAHPCRRGGTGQRVAGDKEGQAEGVDAAENGTAPADRPVQFSTSAGSQCRDFGFDHYVVYDFEATCDHPSQVAPQEIIEFSCVVIDAKTLEIRPDGYQKYLRPTVNPCLTSFCQQLTGIKQEQVDAGESLMAVLEDHEHWLESKGILAEGKAFVPCTWTNWDMGEQLELECWWRHILKPVYFDRWINLKKLFAQQYRSWLSLKQSVALLKLNWEGRNHCGMDDARNTARLAVKMIQDGVEMKVTGCVSSFQARHVPSVGDWTMPPTKKRKLMDACVQTDGGPGETPAPLSANETGQAGCLEVSQSGRGPSPDARPSSREPVKQSPVCTTGVKDLHSAGDVLLGLLKRSGAALGASQSQGKQVVASKTLEPANRPGRPTGGVSPHPMTKHQQRSRLQSAGGAAVPASGVNKDGERPGMFGTGVGPQVLPVDAASSQGVGLPAEGAESLNDRMNRILQSLKARGKG</sequence>
<feature type="compositionally biased region" description="Low complexity" evidence="4">
    <location>
        <begin position="434"/>
        <end position="445"/>
    </location>
</feature>
<feature type="domain" description="Exonuclease" evidence="5">
    <location>
        <begin position="93"/>
        <end position="277"/>
    </location>
</feature>
<evidence type="ECO:0000313" key="7">
    <source>
        <dbReference type="Proteomes" id="UP000708148"/>
    </source>
</evidence>
<name>A0A8S1ISE4_9CHLO</name>
<feature type="region of interest" description="Disordered" evidence="4">
    <location>
        <begin position="337"/>
        <end position="367"/>
    </location>
</feature>
<dbReference type="InterPro" id="IPR051274">
    <property type="entry name" value="3-5_Exoribonuclease"/>
</dbReference>
<dbReference type="GO" id="GO:0003676">
    <property type="term" value="F:nucleic acid binding"/>
    <property type="evidence" value="ECO:0007669"/>
    <property type="project" value="InterPro"/>
</dbReference>
<dbReference type="PANTHER" id="PTHR23044">
    <property type="entry name" value="3'-5' EXONUCLEASE ERI1-RELATED"/>
    <property type="match status" value="1"/>
</dbReference>
<dbReference type="InterPro" id="IPR012337">
    <property type="entry name" value="RNaseH-like_sf"/>
</dbReference>
<evidence type="ECO:0000256" key="2">
    <source>
        <dbReference type="ARBA" id="ARBA00022801"/>
    </source>
</evidence>
<dbReference type="Pfam" id="PF00929">
    <property type="entry name" value="RNase_T"/>
    <property type="match status" value="1"/>
</dbReference>
<evidence type="ECO:0000313" key="6">
    <source>
        <dbReference type="EMBL" id="CAD7697810.1"/>
    </source>
</evidence>
<keyword evidence="7" id="KW-1185">Reference proteome</keyword>
<proteinExistence type="predicted"/>
<keyword evidence="1" id="KW-0540">Nuclease</keyword>
<dbReference type="InterPro" id="IPR036397">
    <property type="entry name" value="RNaseH_sf"/>
</dbReference>
<evidence type="ECO:0000259" key="5">
    <source>
        <dbReference type="SMART" id="SM00479"/>
    </source>
</evidence>
<keyword evidence="2" id="KW-0378">Hydrolase</keyword>
<comment type="caution">
    <text evidence="6">The sequence shown here is derived from an EMBL/GenBank/DDBJ whole genome shotgun (WGS) entry which is preliminary data.</text>
</comment>
<evidence type="ECO:0000256" key="1">
    <source>
        <dbReference type="ARBA" id="ARBA00022722"/>
    </source>
</evidence>
<dbReference type="Gene3D" id="3.30.420.10">
    <property type="entry name" value="Ribonuclease H-like superfamily/Ribonuclease H"/>
    <property type="match status" value="1"/>
</dbReference>
<protein>
    <recommendedName>
        <fullName evidence="5">Exonuclease domain-containing protein</fullName>
    </recommendedName>
</protein>
<dbReference type="AlphaFoldDB" id="A0A8S1ISE4"/>
<dbReference type="PANTHER" id="PTHR23044:SF61">
    <property type="entry name" value="3'-5' EXORIBONUCLEASE 1-RELATED"/>
    <property type="match status" value="1"/>
</dbReference>
<keyword evidence="3" id="KW-0269">Exonuclease</keyword>
<dbReference type="OrthoDB" id="438618at2759"/>
<feature type="region of interest" description="Disordered" evidence="4">
    <location>
        <begin position="390"/>
        <end position="480"/>
    </location>
</feature>
<gene>
    <name evidence="6" type="ORF">OSTQU699_LOCUS3171</name>
</gene>
<evidence type="ECO:0000256" key="4">
    <source>
        <dbReference type="SAM" id="MobiDB-lite"/>
    </source>
</evidence>
<dbReference type="GO" id="GO:0000175">
    <property type="term" value="F:3'-5'-RNA exonuclease activity"/>
    <property type="evidence" value="ECO:0007669"/>
    <property type="project" value="InterPro"/>
</dbReference>